<comment type="caution">
    <text evidence="8">The sequence shown here is derived from an EMBL/GenBank/DDBJ whole genome shotgun (WGS) entry which is preliminary data.</text>
</comment>
<dbReference type="GO" id="GO:0004553">
    <property type="term" value="F:hydrolase activity, hydrolyzing O-glycosyl compounds"/>
    <property type="evidence" value="ECO:0007669"/>
    <property type="project" value="InterPro"/>
</dbReference>
<feature type="signal peptide" evidence="6">
    <location>
        <begin position="1"/>
        <end position="25"/>
    </location>
</feature>
<dbReference type="InterPro" id="IPR000757">
    <property type="entry name" value="Beta-glucanase-like"/>
</dbReference>
<accession>A0A941FCG5</accession>
<evidence type="ECO:0000313" key="8">
    <source>
        <dbReference type="EMBL" id="MBR8538130.1"/>
    </source>
</evidence>
<evidence type="ECO:0000256" key="1">
    <source>
        <dbReference type="ARBA" id="ARBA00006865"/>
    </source>
</evidence>
<feature type="domain" description="GH16" evidence="7">
    <location>
        <begin position="465"/>
        <end position="740"/>
    </location>
</feature>
<name>A0A941FCG5_9BACT</name>
<dbReference type="Gene3D" id="2.60.120.200">
    <property type="match status" value="1"/>
</dbReference>
<comment type="similarity">
    <text evidence="1">Belongs to the glycosyl hydrolase 16 family.</text>
</comment>
<dbReference type="Gene3D" id="3.30.1120.10">
    <property type="match status" value="1"/>
</dbReference>
<dbReference type="Proteomes" id="UP000679220">
    <property type="component" value="Unassembled WGS sequence"/>
</dbReference>
<dbReference type="RefSeq" id="WP_212193154.1">
    <property type="nucleotide sequence ID" value="NZ_JAGTAR010000050.1"/>
</dbReference>
<comment type="similarity">
    <text evidence="2">Belongs to the sulfatase family.</text>
</comment>
<evidence type="ECO:0000256" key="6">
    <source>
        <dbReference type="SAM" id="SignalP"/>
    </source>
</evidence>
<proteinExistence type="inferred from homology"/>
<dbReference type="Gene3D" id="3.40.720.10">
    <property type="entry name" value="Alkaline Phosphatase, subunit A"/>
    <property type="match status" value="1"/>
</dbReference>
<keyword evidence="6" id="KW-0732">Signal</keyword>
<sequence length="740" mass="83928">MKNRFSIRTLALLVIAMCALVPVKAQSDQAVSPNVIIILTDDQGYGDVGFNGCKDIPTPNIDRIADNGVKFTNAYVTYAVCGPSRAGIMTGRYQDRFGFGRNPLLAPNDTLQGLPSTEETLATVLERSGYTSMALGKWHLGAHKTQYPLNRGFDEFFGFLSGGHQYFPEELTLDDVSEIKAQFDGYRTKLMRNNGRVEENEYLTDALSREAVSFIEREADNPFFIYLAYNAPHAPLQATEKYLSRFTHIKDKKRRTYAAMVSAVDDGVGLVLDKLEDLGIAENTIVFFLSDNGGPEQHNASDNGPLRDGKGSLYEGGIHVPFAMQWPGTVPAGMVYHQPVISLDMFATAVTYANASPANPIDGVNLVPFLNGDMSGVPHQALYWRKYDQKAYAIRSGDMKLVKYKSEVDEVYNLQDDMGEQSSLALTEDNHYDSLKASYSEWENQLKDPIFLGLMQNKLYTNTHPERYHLVNPYRPDTLPAQIPNGYELVWADEFNTEGKPNDAFWSYETGFVRNEELQWYQADNASLKDGVLCIEGRREQVKNTDYKRKSTDWRKHRKTAEYTSACIKTKDKFSFKYGIMEVRARIDTSLGMWPAIWTLGVEGQWPSNGEVDQLEYYRHEGEAKLLANAAWANDKMQPVWDSARMPFKNFLANQPDWADRFHTWKMEWTEDYIRLYLDDELLNTIDLSKTINADGTNPFHQPQYILLNLAIGANGGDPSATTFPRNYEVDYVRVYQAKK</sequence>
<dbReference type="AlphaFoldDB" id="A0A941FCG5"/>
<dbReference type="Pfam" id="PF00722">
    <property type="entry name" value="Glyco_hydro_16"/>
    <property type="match status" value="1"/>
</dbReference>
<protein>
    <submittedName>
        <fullName evidence="8">Sulfatase-like hydrolase/transferase</fullName>
    </submittedName>
</protein>
<dbReference type="PANTHER" id="PTHR42693:SF53">
    <property type="entry name" value="ENDO-4-O-SULFATASE"/>
    <property type="match status" value="1"/>
</dbReference>
<dbReference type="PROSITE" id="PS51762">
    <property type="entry name" value="GH16_2"/>
    <property type="match status" value="1"/>
</dbReference>
<evidence type="ECO:0000256" key="2">
    <source>
        <dbReference type="ARBA" id="ARBA00008779"/>
    </source>
</evidence>
<dbReference type="EMBL" id="JAGTAR010000050">
    <property type="protein sequence ID" value="MBR8538130.1"/>
    <property type="molecule type" value="Genomic_DNA"/>
</dbReference>
<dbReference type="GO" id="GO:0004065">
    <property type="term" value="F:arylsulfatase activity"/>
    <property type="evidence" value="ECO:0007669"/>
    <property type="project" value="TreeGrafter"/>
</dbReference>
<evidence type="ECO:0000256" key="4">
    <source>
        <dbReference type="ARBA" id="ARBA00022801"/>
    </source>
</evidence>
<feature type="chain" id="PRO_5037382229" evidence="6">
    <location>
        <begin position="26"/>
        <end position="740"/>
    </location>
</feature>
<dbReference type="CDD" id="cd08023">
    <property type="entry name" value="GH16_laminarinase_like"/>
    <property type="match status" value="1"/>
</dbReference>
<dbReference type="PROSITE" id="PS00523">
    <property type="entry name" value="SULFATASE_1"/>
    <property type="match status" value="1"/>
</dbReference>
<dbReference type="InterPro" id="IPR013320">
    <property type="entry name" value="ConA-like_dom_sf"/>
</dbReference>
<reference evidence="8" key="1">
    <citation type="journal article" date="2018" name="Int. J. Syst. Evol. Microbiol.">
        <title>Carboxylicivirga sediminis sp. nov., isolated from coastal sediment.</title>
        <authorList>
            <person name="Wang F.Q."/>
            <person name="Ren L.H."/>
            <person name="Zou R.J."/>
            <person name="Sun Y.Z."/>
            <person name="Liu X.J."/>
            <person name="Jiang F."/>
            <person name="Liu L.J."/>
        </authorList>
    </citation>
    <scope>NUCLEOTIDE SEQUENCE</scope>
    <source>
        <strain evidence="8">JR1</strain>
    </source>
</reference>
<keyword evidence="9" id="KW-1185">Reference proteome</keyword>
<dbReference type="SUPFAM" id="SSF53649">
    <property type="entry name" value="Alkaline phosphatase-like"/>
    <property type="match status" value="1"/>
</dbReference>
<evidence type="ECO:0000256" key="3">
    <source>
        <dbReference type="ARBA" id="ARBA00022723"/>
    </source>
</evidence>
<gene>
    <name evidence="8" type="ORF">KDU71_21345</name>
</gene>
<reference evidence="8" key="2">
    <citation type="submission" date="2021-04" db="EMBL/GenBank/DDBJ databases">
        <authorList>
            <person name="Zhang T."/>
            <person name="Zhang Y."/>
            <person name="Lu D."/>
            <person name="Zuo D."/>
            <person name="Du Z."/>
        </authorList>
    </citation>
    <scope>NUCLEOTIDE SEQUENCE</scope>
    <source>
        <strain evidence="8">JR1</strain>
    </source>
</reference>
<dbReference type="InterPro" id="IPR017850">
    <property type="entry name" value="Alkaline_phosphatase_core_sf"/>
</dbReference>
<dbReference type="Pfam" id="PF00884">
    <property type="entry name" value="Sulfatase"/>
    <property type="match status" value="1"/>
</dbReference>
<keyword evidence="3" id="KW-0479">Metal-binding</keyword>
<dbReference type="GO" id="GO:0005975">
    <property type="term" value="P:carbohydrate metabolic process"/>
    <property type="evidence" value="ECO:0007669"/>
    <property type="project" value="InterPro"/>
</dbReference>
<dbReference type="InterPro" id="IPR050738">
    <property type="entry name" value="Sulfatase"/>
</dbReference>
<dbReference type="InterPro" id="IPR000917">
    <property type="entry name" value="Sulfatase_N"/>
</dbReference>
<organism evidence="8 9">
    <name type="scientific">Carboxylicivirga sediminis</name>
    <dbReference type="NCBI Taxonomy" id="2006564"/>
    <lineage>
        <taxon>Bacteria</taxon>
        <taxon>Pseudomonadati</taxon>
        <taxon>Bacteroidota</taxon>
        <taxon>Bacteroidia</taxon>
        <taxon>Marinilabiliales</taxon>
        <taxon>Marinilabiliaceae</taxon>
        <taxon>Carboxylicivirga</taxon>
    </lineage>
</organism>
<dbReference type="GO" id="GO:0046872">
    <property type="term" value="F:metal ion binding"/>
    <property type="evidence" value="ECO:0007669"/>
    <property type="project" value="UniProtKB-KW"/>
</dbReference>
<dbReference type="PANTHER" id="PTHR42693">
    <property type="entry name" value="ARYLSULFATASE FAMILY MEMBER"/>
    <property type="match status" value="1"/>
</dbReference>
<keyword evidence="4 8" id="KW-0378">Hydrolase</keyword>
<dbReference type="SUPFAM" id="SSF49899">
    <property type="entry name" value="Concanavalin A-like lectins/glucanases"/>
    <property type="match status" value="1"/>
</dbReference>
<keyword evidence="5" id="KW-0106">Calcium</keyword>
<evidence type="ECO:0000259" key="7">
    <source>
        <dbReference type="PROSITE" id="PS51762"/>
    </source>
</evidence>
<evidence type="ECO:0000256" key="5">
    <source>
        <dbReference type="ARBA" id="ARBA00022837"/>
    </source>
</evidence>
<dbReference type="InterPro" id="IPR024607">
    <property type="entry name" value="Sulfatase_CS"/>
</dbReference>
<evidence type="ECO:0000313" key="9">
    <source>
        <dbReference type="Proteomes" id="UP000679220"/>
    </source>
</evidence>